<organism evidence="2 3">
    <name type="scientific">Crenichthys baileyi</name>
    <name type="common">White River springfish</name>
    <dbReference type="NCBI Taxonomy" id="28760"/>
    <lineage>
        <taxon>Eukaryota</taxon>
        <taxon>Metazoa</taxon>
        <taxon>Chordata</taxon>
        <taxon>Craniata</taxon>
        <taxon>Vertebrata</taxon>
        <taxon>Euteleostomi</taxon>
        <taxon>Actinopterygii</taxon>
        <taxon>Neopterygii</taxon>
        <taxon>Teleostei</taxon>
        <taxon>Neoteleostei</taxon>
        <taxon>Acanthomorphata</taxon>
        <taxon>Ovalentaria</taxon>
        <taxon>Atherinomorphae</taxon>
        <taxon>Cyprinodontiformes</taxon>
        <taxon>Goodeidae</taxon>
        <taxon>Crenichthys</taxon>
    </lineage>
</organism>
<protein>
    <submittedName>
        <fullName evidence="2">Uncharacterized protein</fullName>
    </submittedName>
</protein>
<evidence type="ECO:0000313" key="2">
    <source>
        <dbReference type="EMBL" id="KAK5598807.1"/>
    </source>
</evidence>
<dbReference type="EMBL" id="JAHHUM010003003">
    <property type="protein sequence ID" value="KAK5598807.1"/>
    <property type="molecule type" value="Genomic_DNA"/>
</dbReference>
<reference evidence="2 3" key="1">
    <citation type="submission" date="2021-06" db="EMBL/GenBank/DDBJ databases">
        <authorList>
            <person name="Palmer J.M."/>
        </authorList>
    </citation>
    <scope>NUCLEOTIDE SEQUENCE [LARGE SCALE GENOMIC DNA]</scope>
    <source>
        <strain evidence="2 3">MEX-2019</strain>
        <tissue evidence="2">Muscle</tissue>
    </source>
</reference>
<keyword evidence="3" id="KW-1185">Reference proteome</keyword>
<evidence type="ECO:0000313" key="3">
    <source>
        <dbReference type="Proteomes" id="UP001311232"/>
    </source>
</evidence>
<sequence length="78" mass="8985">RREREREGVKGRQTRLHTSSTPCLTSDGRRGSSSNHLEWEKGCRVDLTDEEKKIREYHGRGGRGEERCEERMQARGGG</sequence>
<dbReference type="Proteomes" id="UP001311232">
    <property type="component" value="Unassembled WGS sequence"/>
</dbReference>
<dbReference type="AlphaFoldDB" id="A0AAV9QR54"/>
<gene>
    <name evidence="2" type="ORF">CRENBAI_004035</name>
</gene>
<evidence type="ECO:0000256" key="1">
    <source>
        <dbReference type="SAM" id="MobiDB-lite"/>
    </source>
</evidence>
<feature type="non-terminal residue" evidence="2">
    <location>
        <position position="1"/>
    </location>
</feature>
<accession>A0AAV9QR54</accession>
<feature type="compositionally biased region" description="Basic and acidic residues" evidence="1">
    <location>
        <begin position="1"/>
        <end position="10"/>
    </location>
</feature>
<feature type="region of interest" description="Disordered" evidence="1">
    <location>
        <begin position="1"/>
        <end position="37"/>
    </location>
</feature>
<name>A0AAV9QR54_9TELE</name>
<feature type="region of interest" description="Disordered" evidence="1">
    <location>
        <begin position="56"/>
        <end position="78"/>
    </location>
</feature>
<comment type="caution">
    <text evidence="2">The sequence shown here is derived from an EMBL/GenBank/DDBJ whole genome shotgun (WGS) entry which is preliminary data.</text>
</comment>
<proteinExistence type="predicted"/>